<keyword evidence="1" id="KW-0732">Signal</keyword>
<organism evidence="2">
    <name type="scientific">Rhizophora mucronata</name>
    <name type="common">Asiatic mangrove</name>
    <dbReference type="NCBI Taxonomy" id="61149"/>
    <lineage>
        <taxon>Eukaryota</taxon>
        <taxon>Viridiplantae</taxon>
        <taxon>Streptophyta</taxon>
        <taxon>Embryophyta</taxon>
        <taxon>Tracheophyta</taxon>
        <taxon>Spermatophyta</taxon>
        <taxon>Magnoliopsida</taxon>
        <taxon>eudicotyledons</taxon>
        <taxon>Gunneridae</taxon>
        <taxon>Pentapetalae</taxon>
        <taxon>rosids</taxon>
        <taxon>fabids</taxon>
        <taxon>Malpighiales</taxon>
        <taxon>Rhizophoraceae</taxon>
        <taxon>Rhizophora</taxon>
    </lineage>
</organism>
<dbReference type="EMBL" id="GGEC01058185">
    <property type="protein sequence ID" value="MBX38669.1"/>
    <property type="molecule type" value="Transcribed_RNA"/>
</dbReference>
<feature type="chain" id="PRO_5015128573" evidence="1">
    <location>
        <begin position="19"/>
        <end position="40"/>
    </location>
</feature>
<dbReference type="AlphaFoldDB" id="A0A2P2N852"/>
<evidence type="ECO:0000256" key="1">
    <source>
        <dbReference type="SAM" id="SignalP"/>
    </source>
</evidence>
<reference evidence="2" key="1">
    <citation type="submission" date="2018-02" db="EMBL/GenBank/DDBJ databases">
        <title>Rhizophora mucronata_Transcriptome.</title>
        <authorList>
            <person name="Meera S.P."/>
            <person name="Sreeshan A."/>
            <person name="Augustine A."/>
        </authorList>
    </citation>
    <scope>NUCLEOTIDE SEQUENCE</scope>
    <source>
        <tissue evidence="2">Leaf</tissue>
    </source>
</reference>
<name>A0A2P2N852_RHIMU</name>
<sequence length="40" mass="4459">MGPCLLALLAVAFCGQNGEQNGLHLVCHFYYARENSFQSR</sequence>
<proteinExistence type="predicted"/>
<accession>A0A2P2N852</accession>
<evidence type="ECO:0000313" key="2">
    <source>
        <dbReference type="EMBL" id="MBX38669.1"/>
    </source>
</evidence>
<protein>
    <submittedName>
        <fullName evidence="2">Uncharacterized protein</fullName>
    </submittedName>
</protein>
<feature type="signal peptide" evidence="1">
    <location>
        <begin position="1"/>
        <end position="18"/>
    </location>
</feature>